<keyword evidence="3" id="KW-1185">Reference proteome</keyword>
<proteinExistence type="predicted"/>
<evidence type="ECO:0000313" key="3">
    <source>
        <dbReference type="Proteomes" id="UP000325292"/>
    </source>
</evidence>
<feature type="transmembrane region" description="Helical" evidence="1">
    <location>
        <begin position="12"/>
        <end position="40"/>
    </location>
</feature>
<evidence type="ECO:0008006" key="4">
    <source>
        <dbReference type="Google" id="ProtNLM"/>
    </source>
</evidence>
<sequence length="149" mass="16752">MRIEKEGIDTATVYTIVLVAHVTCAITGFLGATGLVVAAYRQRKTGELPAKFWQYQAYVQIITVLLGLFGMTLFLMGGRPKVIFHILYGLMALLTVLVERGLGPGRQLREVLAHDYGHGKFNEAWWFFGLNLFLWAMYGRGLTTGFWGF</sequence>
<feature type="transmembrane region" description="Helical" evidence="1">
    <location>
        <begin position="82"/>
        <end position="103"/>
    </location>
</feature>
<feature type="transmembrane region" description="Helical" evidence="1">
    <location>
        <begin position="52"/>
        <end position="76"/>
    </location>
</feature>
<dbReference type="RefSeq" id="WP_103376088.1">
    <property type="nucleotide sequence ID" value="NZ_CP133983.1"/>
</dbReference>
<keyword evidence="1" id="KW-0812">Transmembrane</keyword>
<keyword evidence="1" id="KW-1133">Transmembrane helix</keyword>
<organism evidence="2 3">
    <name type="scientific">Sulfobacillus thermotolerans</name>
    <dbReference type="NCBI Taxonomy" id="338644"/>
    <lineage>
        <taxon>Bacteria</taxon>
        <taxon>Bacillati</taxon>
        <taxon>Bacillota</taxon>
        <taxon>Clostridia</taxon>
        <taxon>Eubacteriales</taxon>
        <taxon>Clostridiales Family XVII. Incertae Sedis</taxon>
        <taxon>Sulfobacillus</taxon>
    </lineage>
</organism>
<dbReference type="EMBL" id="CP019454">
    <property type="protein sequence ID" value="AUW92822.1"/>
    <property type="molecule type" value="Genomic_DNA"/>
</dbReference>
<reference evidence="2 3" key="1">
    <citation type="journal article" date="2019" name="Sci. Rep.">
        <title>Sulfobacillus thermotolerans: new insights into resistance and metabolic capacities of acidophilic chemolithotrophs.</title>
        <authorList>
            <person name="Panyushkina A.E."/>
            <person name="Babenko V.V."/>
            <person name="Nikitina A.S."/>
            <person name="Selezneva O.V."/>
            <person name="Tsaplina I.A."/>
            <person name="Letarova M.A."/>
            <person name="Kostryukova E.S."/>
            <person name="Letarov A.V."/>
        </authorList>
    </citation>
    <scope>NUCLEOTIDE SEQUENCE [LARGE SCALE GENOMIC DNA]</scope>
    <source>
        <strain evidence="2 3">Kr1</strain>
    </source>
</reference>
<dbReference type="Proteomes" id="UP000325292">
    <property type="component" value="Chromosome"/>
</dbReference>
<evidence type="ECO:0000313" key="2">
    <source>
        <dbReference type="EMBL" id="AUW92822.1"/>
    </source>
</evidence>
<protein>
    <recommendedName>
        <fullName evidence="4">DUF2269 domain-containing protein</fullName>
    </recommendedName>
</protein>
<gene>
    <name evidence="2" type="ORF">BXT84_01675</name>
</gene>
<keyword evidence="1" id="KW-0472">Membrane</keyword>
<accession>A0ABM6RNH0</accession>
<feature type="transmembrane region" description="Helical" evidence="1">
    <location>
        <begin position="124"/>
        <end position="147"/>
    </location>
</feature>
<evidence type="ECO:0000256" key="1">
    <source>
        <dbReference type="SAM" id="Phobius"/>
    </source>
</evidence>
<name>A0ABM6RNH0_9FIRM</name>